<evidence type="ECO:0000313" key="1">
    <source>
        <dbReference type="EMBL" id="KAA5836504.1"/>
    </source>
</evidence>
<name>A0AB34BYD5_9PSED</name>
<protein>
    <recommendedName>
        <fullName evidence="3">Short-chain dehydrogenase</fullName>
    </recommendedName>
</protein>
<evidence type="ECO:0008006" key="3">
    <source>
        <dbReference type="Google" id="ProtNLM"/>
    </source>
</evidence>
<gene>
    <name evidence="1" type="ORF">F2A38_28965</name>
</gene>
<dbReference type="EMBL" id="VWPC01000031">
    <property type="protein sequence ID" value="KAA5836504.1"/>
    <property type="molecule type" value="Genomic_DNA"/>
</dbReference>
<organism evidence="1 2">
    <name type="scientific">Pseudomonas chlororaphis</name>
    <dbReference type="NCBI Taxonomy" id="587753"/>
    <lineage>
        <taxon>Bacteria</taxon>
        <taxon>Pseudomonadati</taxon>
        <taxon>Pseudomonadota</taxon>
        <taxon>Gammaproteobacteria</taxon>
        <taxon>Pseudomonadales</taxon>
        <taxon>Pseudomonadaceae</taxon>
        <taxon>Pseudomonas</taxon>
    </lineage>
</organism>
<proteinExistence type="predicted"/>
<evidence type="ECO:0000313" key="2">
    <source>
        <dbReference type="Proteomes" id="UP000323924"/>
    </source>
</evidence>
<reference evidence="1 2" key="1">
    <citation type="submission" date="2019-09" db="EMBL/GenBank/DDBJ databases">
        <authorList>
            <person name="Vacheron J."/>
            <person name="Dubost A."/>
            <person name="Prigent-Combaret C."/>
            <person name="Muller D."/>
        </authorList>
    </citation>
    <scope>NUCLEOTIDE SEQUENCE [LARGE SCALE GENOMIC DNA]</scope>
    <source>
        <strain evidence="1 2">JV497</strain>
    </source>
</reference>
<dbReference type="RefSeq" id="WP_092297755.1">
    <property type="nucleotide sequence ID" value="NZ_JALJWS010000001.1"/>
</dbReference>
<comment type="caution">
    <text evidence="1">The sequence shown here is derived from an EMBL/GenBank/DDBJ whole genome shotgun (WGS) entry which is preliminary data.</text>
</comment>
<accession>A0AB34BYD5</accession>
<sequence length="91" mass="9487">MSKPIPLKSNTGDSPVLLINPDASLVDLQASASLRLNAARNLLQTLSCTTLLHADEGDLGRVTQALYLLLDDGCDVLQAAQCKALGEGAVV</sequence>
<dbReference type="AlphaFoldDB" id="A0AB34BYD5"/>
<dbReference type="Proteomes" id="UP000323924">
    <property type="component" value="Unassembled WGS sequence"/>
</dbReference>